<reference evidence="2" key="1">
    <citation type="journal article" date="2021" name="Microb. Physiol.">
        <title>Proteogenomic Insights into the Physiology of Marine, Sulfate-Reducing, Filamentous Desulfonema limicola and Desulfonema magnum.</title>
        <authorList>
            <person name="Schnaars V."/>
            <person name="Wohlbrand L."/>
            <person name="Scheve S."/>
            <person name="Hinrichs C."/>
            <person name="Reinhardt R."/>
            <person name="Rabus R."/>
        </authorList>
    </citation>
    <scope>NUCLEOTIDE SEQUENCE</scope>
    <source>
        <strain evidence="2">5ac10</strain>
    </source>
</reference>
<dbReference type="Pfam" id="PF01875">
    <property type="entry name" value="Memo"/>
    <property type="match status" value="1"/>
</dbReference>
<evidence type="ECO:0000313" key="3">
    <source>
        <dbReference type="Proteomes" id="UP000663720"/>
    </source>
</evidence>
<dbReference type="PANTHER" id="PTHR11060">
    <property type="entry name" value="PROTEIN MEMO1"/>
    <property type="match status" value="1"/>
</dbReference>
<evidence type="ECO:0000313" key="2">
    <source>
        <dbReference type="EMBL" id="QTA83473.1"/>
    </source>
</evidence>
<protein>
    <submittedName>
        <fullName evidence="2">Radical SAM domain-containing protein</fullName>
    </submittedName>
</protein>
<accession>A0A975GK57</accession>
<comment type="similarity">
    <text evidence="1">Belongs to the MEMO1 family.</text>
</comment>
<gene>
    <name evidence="2" type="ORF">dnl_58830</name>
</gene>
<dbReference type="CDD" id="cd07361">
    <property type="entry name" value="MEMO_like"/>
    <property type="match status" value="1"/>
</dbReference>
<keyword evidence="3" id="KW-1185">Reference proteome</keyword>
<dbReference type="PANTHER" id="PTHR11060:SF0">
    <property type="entry name" value="PROTEIN MEMO1"/>
    <property type="match status" value="1"/>
</dbReference>
<dbReference type="Proteomes" id="UP000663720">
    <property type="component" value="Chromosome"/>
</dbReference>
<name>A0A975GK57_9BACT</name>
<evidence type="ECO:0000256" key="1">
    <source>
        <dbReference type="ARBA" id="ARBA00006315"/>
    </source>
</evidence>
<dbReference type="InterPro" id="IPR002737">
    <property type="entry name" value="MEMO1_fam"/>
</dbReference>
<organism evidence="2 3">
    <name type="scientific">Desulfonema limicola</name>
    <dbReference type="NCBI Taxonomy" id="45656"/>
    <lineage>
        <taxon>Bacteria</taxon>
        <taxon>Pseudomonadati</taxon>
        <taxon>Thermodesulfobacteriota</taxon>
        <taxon>Desulfobacteria</taxon>
        <taxon>Desulfobacterales</taxon>
        <taxon>Desulfococcaceae</taxon>
        <taxon>Desulfonema</taxon>
    </lineage>
</organism>
<proteinExistence type="inferred from homology"/>
<sequence length="284" mass="31140">MKIRKARFSGSWYPESPDACEKEIQSFLKHEQTDHVKGKEFFGGIVPHAGWYFSGSIACNVIHCISQGKKPDVIVIFGMHLHPGSLPCLMTYGAWETPFGELEVETGLAEELAGKFRFQIETPEHFTPDNTIELQLPFVKYFFPDVKVLCMGVPPASLTLDIAKAVTEISAGLNLKIKVIGSTDLTHYGHNYGFTPKGTGTKALKWVKEENDRRLINTLISMNPIEIIKQGLENQNACCSGAAAAAAACAKILGAEHAHEIAYATSHDKHPSDSFVGYAGVVFE</sequence>
<dbReference type="Gene3D" id="3.40.830.10">
    <property type="entry name" value="LigB-like"/>
    <property type="match status" value="1"/>
</dbReference>
<dbReference type="KEGG" id="dli:dnl_58830"/>
<dbReference type="NCBIfam" id="TIGR04336">
    <property type="entry name" value="AmmeMemoSam_B"/>
    <property type="match status" value="1"/>
</dbReference>
<dbReference type="RefSeq" id="WP_207689323.1">
    <property type="nucleotide sequence ID" value="NZ_CP061799.1"/>
</dbReference>
<dbReference type="EMBL" id="CP061799">
    <property type="protein sequence ID" value="QTA83473.1"/>
    <property type="molecule type" value="Genomic_DNA"/>
</dbReference>
<dbReference type="AlphaFoldDB" id="A0A975GK57"/>